<name>A0A9N9KH48_9GLOM</name>
<sequence length="84" mass="9527">LEHLGIDKFIVKQASISLQNILVNRLSSAVVKQSQKLFIGVNEYNTLSNNSVFKHEVHILNIAKSNDINIVKQIFDTNFFSVLK</sequence>
<organism evidence="1 2">
    <name type="scientific">Dentiscutata erythropus</name>
    <dbReference type="NCBI Taxonomy" id="1348616"/>
    <lineage>
        <taxon>Eukaryota</taxon>
        <taxon>Fungi</taxon>
        <taxon>Fungi incertae sedis</taxon>
        <taxon>Mucoromycota</taxon>
        <taxon>Glomeromycotina</taxon>
        <taxon>Glomeromycetes</taxon>
        <taxon>Diversisporales</taxon>
        <taxon>Gigasporaceae</taxon>
        <taxon>Dentiscutata</taxon>
    </lineage>
</organism>
<evidence type="ECO:0000313" key="1">
    <source>
        <dbReference type="EMBL" id="CAG8826021.1"/>
    </source>
</evidence>
<dbReference type="AlphaFoldDB" id="A0A9N9KH48"/>
<keyword evidence="2" id="KW-1185">Reference proteome</keyword>
<dbReference type="EMBL" id="CAJVPY010067448">
    <property type="protein sequence ID" value="CAG8826021.1"/>
    <property type="molecule type" value="Genomic_DNA"/>
</dbReference>
<dbReference type="Proteomes" id="UP000789405">
    <property type="component" value="Unassembled WGS sequence"/>
</dbReference>
<proteinExistence type="predicted"/>
<evidence type="ECO:0000313" key="2">
    <source>
        <dbReference type="Proteomes" id="UP000789405"/>
    </source>
</evidence>
<reference evidence="1" key="1">
    <citation type="submission" date="2021-06" db="EMBL/GenBank/DDBJ databases">
        <authorList>
            <person name="Kallberg Y."/>
            <person name="Tangrot J."/>
            <person name="Rosling A."/>
        </authorList>
    </citation>
    <scope>NUCLEOTIDE SEQUENCE</scope>
    <source>
        <strain evidence="1">MA453B</strain>
    </source>
</reference>
<feature type="non-terminal residue" evidence="1">
    <location>
        <position position="84"/>
    </location>
</feature>
<comment type="caution">
    <text evidence="1">The sequence shown here is derived from an EMBL/GenBank/DDBJ whole genome shotgun (WGS) entry which is preliminary data.</text>
</comment>
<protein>
    <submittedName>
        <fullName evidence="1">8627_t:CDS:1</fullName>
    </submittedName>
</protein>
<feature type="non-terminal residue" evidence="1">
    <location>
        <position position="1"/>
    </location>
</feature>
<dbReference type="OrthoDB" id="3068380at2759"/>
<accession>A0A9N9KH48</accession>
<gene>
    <name evidence="1" type="ORF">DERYTH_LOCUS28015</name>
</gene>